<evidence type="ECO:0000259" key="9">
    <source>
        <dbReference type="PROSITE" id="PS50163"/>
    </source>
</evidence>
<organism evidence="10 11">
    <name type="scientific">Ambispora gerdemannii</name>
    <dbReference type="NCBI Taxonomy" id="144530"/>
    <lineage>
        <taxon>Eukaryota</taxon>
        <taxon>Fungi</taxon>
        <taxon>Fungi incertae sedis</taxon>
        <taxon>Mucoromycota</taxon>
        <taxon>Glomeromycotina</taxon>
        <taxon>Glomeromycetes</taxon>
        <taxon>Archaeosporales</taxon>
        <taxon>Ambisporaceae</taxon>
        <taxon>Ambispora</taxon>
    </lineage>
</organism>
<name>A0A9N9ACL3_9GLOM</name>
<dbReference type="Gene3D" id="3.40.50.300">
    <property type="entry name" value="P-loop containing nucleotide triphosphate hydrolases"/>
    <property type="match status" value="1"/>
</dbReference>
<dbReference type="SUPFAM" id="SSF54752">
    <property type="entry name" value="RecA protein, C-terminal domain"/>
    <property type="match status" value="1"/>
</dbReference>
<dbReference type="InterPro" id="IPR049428">
    <property type="entry name" value="RecA-like_N"/>
</dbReference>
<dbReference type="SMART" id="SM00382">
    <property type="entry name" value="AAA"/>
    <property type="match status" value="1"/>
</dbReference>
<comment type="caution">
    <text evidence="10">The sequence shown here is derived from an EMBL/GenBank/DDBJ whole genome shotgun (WGS) entry which is preliminary data.</text>
</comment>
<keyword evidence="7" id="KW-0227">DNA damage</keyword>
<dbReference type="GO" id="GO:0140664">
    <property type="term" value="F:ATP-dependent DNA damage sensor activity"/>
    <property type="evidence" value="ECO:0007669"/>
    <property type="project" value="InterPro"/>
</dbReference>
<feature type="domain" description="RecA family profile 2" evidence="9">
    <location>
        <begin position="174"/>
        <end position="243"/>
    </location>
</feature>
<dbReference type="InterPro" id="IPR013765">
    <property type="entry name" value="DNA_recomb/repair_RecA"/>
</dbReference>
<dbReference type="InterPro" id="IPR027417">
    <property type="entry name" value="P-loop_NTPase"/>
</dbReference>
<dbReference type="GO" id="GO:0006281">
    <property type="term" value="P:DNA repair"/>
    <property type="evidence" value="ECO:0007669"/>
    <property type="project" value="InterPro"/>
</dbReference>
<dbReference type="Gene3D" id="3.30.250.10">
    <property type="entry name" value="RecA protein, C-terminal domain"/>
    <property type="match status" value="1"/>
</dbReference>
<evidence type="ECO:0000313" key="11">
    <source>
        <dbReference type="Proteomes" id="UP000789831"/>
    </source>
</evidence>
<protein>
    <submittedName>
        <fullName evidence="10">9709_t:CDS:1</fullName>
    </submittedName>
</protein>
<evidence type="ECO:0000313" key="10">
    <source>
        <dbReference type="EMBL" id="CAG8527397.1"/>
    </source>
</evidence>
<dbReference type="InterPro" id="IPR049261">
    <property type="entry name" value="RecA-like_C"/>
</dbReference>
<sequence length="305" mass="33597">MIAKKNFKSEQELGAASTEIKNIIENITKEYGEGVITTLGESKLKAQKTLSTGSLLLDQAIGTSGYVCGKIVEIFGLESSGKSTLALHAVSECQKSGKKAAYIDLENGLDIKYVRNIGVKIEDLIIAYPSSGEEGFEIISKLIKGGIDLIIVDSVSNLIPRSQLEANLEKHKIGNPETTTGGMALNFDADLRIKLKRKDKIEKNNELIGIEVEARIVKNKLAAPGKIANLEIIFAQGIQKEREIIDLATELNVIQKSGTWYSYEEKKLGQGKENVTEYLLENPELYQEIEKIIIETINNHQGYAD</sequence>
<dbReference type="GO" id="GO:0061982">
    <property type="term" value="P:meiosis I cell cycle process"/>
    <property type="evidence" value="ECO:0007669"/>
    <property type="project" value="UniProtKB-ARBA"/>
</dbReference>
<evidence type="ECO:0000256" key="6">
    <source>
        <dbReference type="RuleBase" id="RU003422"/>
    </source>
</evidence>
<keyword evidence="5 7" id="KW-0233">DNA recombination</keyword>
<dbReference type="GO" id="GO:0006310">
    <property type="term" value="P:DNA recombination"/>
    <property type="evidence" value="ECO:0007669"/>
    <property type="project" value="UniProtKB-KW"/>
</dbReference>
<dbReference type="PROSITE" id="PS50163">
    <property type="entry name" value="RECA_3"/>
    <property type="match status" value="1"/>
</dbReference>
<evidence type="ECO:0000256" key="4">
    <source>
        <dbReference type="ARBA" id="ARBA00023125"/>
    </source>
</evidence>
<evidence type="ECO:0000259" key="8">
    <source>
        <dbReference type="PROSITE" id="PS50162"/>
    </source>
</evidence>
<evidence type="ECO:0000256" key="1">
    <source>
        <dbReference type="ARBA" id="ARBA00009391"/>
    </source>
</evidence>
<dbReference type="PANTHER" id="PTHR45900">
    <property type="entry name" value="RECA"/>
    <property type="match status" value="1"/>
</dbReference>
<keyword evidence="11" id="KW-1185">Reference proteome</keyword>
<dbReference type="Pfam" id="PF21096">
    <property type="entry name" value="RecA_C"/>
    <property type="match status" value="1"/>
</dbReference>
<keyword evidence="2 6" id="KW-0547">Nucleotide-binding</keyword>
<dbReference type="InterPro" id="IPR023400">
    <property type="entry name" value="RecA_C_sf"/>
</dbReference>
<keyword evidence="3 6" id="KW-0067">ATP-binding</keyword>
<evidence type="ECO:0000256" key="5">
    <source>
        <dbReference type="ARBA" id="ARBA00023172"/>
    </source>
</evidence>
<dbReference type="GO" id="GO:0003697">
    <property type="term" value="F:single-stranded DNA binding"/>
    <property type="evidence" value="ECO:0007669"/>
    <property type="project" value="InterPro"/>
</dbReference>
<dbReference type="AlphaFoldDB" id="A0A9N9ACL3"/>
<evidence type="ECO:0000256" key="7">
    <source>
        <dbReference type="RuleBase" id="RU004527"/>
    </source>
</evidence>
<dbReference type="InterPro" id="IPR020587">
    <property type="entry name" value="RecA_monomer-monomer_interface"/>
</dbReference>
<dbReference type="InterPro" id="IPR003593">
    <property type="entry name" value="AAA+_ATPase"/>
</dbReference>
<dbReference type="GO" id="GO:0005524">
    <property type="term" value="F:ATP binding"/>
    <property type="evidence" value="ECO:0007669"/>
    <property type="project" value="UniProtKB-KW"/>
</dbReference>
<comment type="similarity">
    <text evidence="1 6">Belongs to the RecA family.</text>
</comment>
<reference evidence="10" key="1">
    <citation type="submission" date="2021-06" db="EMBL/GenBank/DDBJ databases">
        <authorList>
            <person name="Kallberg Y."/>
            <person name="Tangrot J."/>
            <person name="Rosling A."/>
        </authorList>
    </citation>
    <scope>NUCLEOTIDE SEQUENCE</scope>
    <source>
        <strain evidence="10">MT106</strain>
    </source>
</reference>
<dbReference type="PROSITE" id="PS50162">
    <property type="entry name" value="RECA_2"/>
    <property type="match status" value="1"/>
</dbReference>
<dbReference type="EMBL" id="CAJVPL010000759">
    <property type="protein sequence ID" value="CAG8527397.1"/>
    <property type="molecule type" value="Genomic_DNA"/>
</dbReference>
<proteinExistence type="inferred from homology"/>
<dbReference type="PRINTS" id="PR00142">
    <property type="entry name" value="RECA"/>
</dbReference>
<dbReference type="SUPFAM" id="SSF52540">
    <property type="entry name" value="P-loop containing nucleoside triphosphate hydrolases"/>
    <property type="match status" value="1"/>
</dbReference>
<evidence type="ECO:0000256" key="2">
    <source>
        <dbReference type="ARBA" id="ARBA00022741"/>
    </source>
</evidence>
<feature type="domain" description="RecA family profile 1" evidence="8">
    <location>
        <begin position="46"/>
        <end position="305"/>
    </location>
</feature>
<dbReference type="InterPro" id="IPR020588">
    <property type="entry name" value="RecA_ATP-bd"/>
</dbReference>
<dbReference type="Pfam" id="PF00154">
    <property type="entry name" value="RecA_N"/>
    <property type="match status" value="1"/>
</dbReference>
<evidence type="ECO:0000256" key="3">
    <source>
        <dbReference type="ARBA" id="ARBA00022840"/>
    </source>
</evidence>
<dbReference type="Proteomes" id="UP000789831">
    <property type="component" value="Unassembled WGS sequence"/>
</dbReference>
<dbReference type="OrthoDB" id="5957327at2759"/>
<accession>A0A9N9ACL3</accession>
<dbReference type="GO" id="GO:0005829">
    <property type="term" value="C:cytosol"/>
    <property type="evidence" value="ECO:0007669"/>
    <property type="project" value="TreeGrafter"/>
</dbReference>
<keyword evidence="4 7" id="KW-0238">DNA-binding</keyword>
<dbReference type="PANTHER" id="PTHR45900:SF1">
    <property type="entry name" value="MITOCHONDRIAL DNA REPAIR PROTEIN RECA HOMOLOG-RELATED"/>
    <property type="match status" value="1"/>
</dbReference>
<gene>
    <name evidence="10" type="ORF">AGERDE_LOCUS5542</name>
</gene>